<proteinExistence type="inferred from homology"/>
<evidence type="ECO:0000313" key="3">
    <source>
        <dbReference type="WBParaSite" id="Hba_10018"/>
    </source>
</evidence>
<protein>
    <recommendedName>
        <fullName evidence="1">Essential MCU regulator, mitochondrial</fullName>
    </recommendedName>
    <alternativeName>
        <fullName evidence="1">Single-pass membrane protein with aspartate-rich tail 1, mitochondrial</fullName>
    </alternativeName>
</protein>
<keyword evidence="2" id="KW-1185">Reference proteome</keyword>
<keyword evidence="1" id="KW-0809">Transit peptide</keyword>
<comment type="similarity">
    <text evidence="1">Belongs to the SMDT1/EMRE family.</text>
</comment>
<reference evidence="3" key="1">
    <citation type="submission" date="2016-11" db="UniProtKB">
        <authorList>
            <consortium name="WormBaseParasite"/>
        </authorList>
    </citation>
    <scope>IDENTIFICATION</scope>
</reference>
<dbReference type="GO" id="GO:0036444">
    <property type="term" value="P:calcium import into the mitochondrion"/>
    <property type="evidence" value="ECO:0007669"/>
    <property type="project" value="UniProtKB-UniRule"/>
</dbReference>
<keyword evidence="1" id="KW-0999">Mitochondrion inner membrane</keyword>
<sequence>MNIHSAIRNMFRLNMQFFSPNGQDKLRNTVSILSTTLLSEDVPKLLPARTLFVVTTLSLYLGGLIAHKGASYLEENEIFIPSDEDNDD</sequence>
<dbReference type="Proteomes" id="UP000095283">
    <property type="component" value="Unplaced"/>
</dbReference>
<keyword evidence="1" id="KW-0472">Membrane</keyword>
<organism evidence="2 3">
    <name type="scientific">Heterorhabditis bacteriophora</name>
    <name type="common">Entomopathogenic nematode worm</name>
    <dbReference type="NCBI Taxonomy" id="37862"/>
    <lineage>
        <taxon>Eukaryota</taxon>
        <taxon>Metazoa</taxon>
        <taxon>Ecdysozoa</taxon>
        <taxon>Nematoda</taxon>
        <taxon>Chromadorea</taxon>
        <taxon>Rhabditida</taxon>
        <taxon>Rhabditina</taxon>
        <taxon>Rhabditomorpha</taxon>
        <taxon>Strongyloidea</taxon>
        <taxon>Heterorhabditidae</taxon>
        <taxon>Heterorhabditis</taxon>
    </lineage>
</organism>
<comment type="function">
    <text evidence="1">Essential regulatory subunit of the mitochondrial calcium uniporter complex (uniplex), a complex that mediates calcium uptake into mitochondria.</text>
</comment>
<dbReference type="GO" id="GO:0051560">
    <property type="term" value="P:mitochondrial calcium ion homeostasis"/>
    <property type="evidence" value="ECO:0007669"/>
    <property type="project" value="UniProtKB-UniRule"/>
</dbReference>
<evidence type="ECO:0000256" key="1">
    <source>
        <dbReference type="RuleBase" id="RU369077"/>
    </source>
</evidence>
<dbReference type="GO" id="GO:1990246">
    <property type="term" value="C:uniplex complex"/>
    <property type="evidence" value="ECO:0007669"/>
    <property type="project" value="UniProtKB-UniRule"/>
</dbReference>
<dbReference type="AlphaFoldDB" id="A0A1I7WXQ5"/>
<dbReference type="Pfam" id="PF10161">
    <property type="entry name" value="DDDD"/>
    <property type="match status" value="1"/>
</dbReference>
<comment type="subunit">
    <text evidence="1">Component of the uniplex complex. Interacts (via the transmembrane region) with MCU (via the first transmembrane region); the interaction is direct.</text>
</comment>
<keyword evidence="1" id="KW-0109">Calcium transport</keyword>
<keyword evidence="1" id="KW-0813">Transport</keyword>
<evidence type="ECO:0000313" key="2">
    <source>
        <dbReference type="Proteomes" id="UP000095283"/>
    </source>
</evidence>
<dbReference type="WBParaSite" id="Hba_10018">
    <property type="protein sequence ID" value="Hba_10018"/>
    <property type="gene ID" value="Hba_10018"/>
</dbReference>
<keyword evidence="1" id="KW-0406">Ion transport</keyword>
<comment type="subcellular location">
    <subcellularLocation>
        <location evidence="1">Mitochondrion inner membrane</location>
        <topology evidence="1">Single-pass membrane protein</topology>
    </subcellularLocation>
</comment>
<keyword evidence="1" id="KW-0496">Mitochondrion</keyword>
<dbReference type="InterPro" id="IPR018782">
    <property type="entry name" value="MCU_reg"/>
</dbReference>
<accession>A0A1I7WXQ5</accession>
<keyword evidence="1" id="KW-0106">Calcium</keyword>
<name>A0A1I7WXQ5_HETBA</name>